<dbReference type="Pfam" id="PF24865">
    <property type="entry name" value="DUF7731"/>
    <property type="match status" value="1"/>
</dbReference>
<name>A0A445IWG6_GLYSO</name>
<dbReference type="Gramene" id="XM_028324407.1">
    <property type="protein sequence ID" value="XP_028180208.1"/>
    <property type="gene ID" value="LOC114367257"/>
</dbReference>
<evidence type="ECO:0000259" key="2">
    <source>
        <dbReference type="Pfam" id="PF24865"/>
    </source>
</evidence>
<dbReference type="Proteomes" id="UP000289340">
    <property type="component" value="Chromosome 9"/>
</dbReference>
<feature type="domain" description="DUF7731" evidence="2">
    <location>
        <begin position="85"/>
        <end position="185"/>
    </location>
</feature>
<accession>A0A445IWG6</accession>
<proteinExistence type="predicted"/>
<dbReference type="EMBL" id="QZWG01000009">
    <property type="protein sequence ID" value="RZB90507.1"/>
    <property type="molecule type" value="Genomic_DNA"/>
</dbReference>
<dbReference type="AlphaFoldDB" id="A0A445IWG6"/>
<reference evidence="3 4" key="1">
    <citation type="submission" date="2018-09" db="EMBL/GenBank/DDBJ databases">
        <title>A high-quality reference genome of wild soybean provides a powerful tool to mine soybean genomes.</title>
        <authorList>
            <person name="Xie M."/>
            <person name="Chung C.Y.L."/>
            <person name="Li M.-W."/>
            <person name="Wong F.-L."/>
            <person name="Chan T.-F."/>
            <person name="Lam H.-M."/>
        </authorList>
    </citation>
    <scope>NUCLEOTIDE SEQUENCE [LARGE SCALE GENOMIC DNA]</scope>
    <source>
        <strain evidence="4">cv. W05</strain>
        <tissue evidence="3">Hypocotyl of etiolated seedlings</tissue>
    </source>
</reference>
<sequence length="217" mass="22763">MALFRVNVRRWILTYAILYVCVFGKNFGNADEDESEAQTGGGGFGVVGGGFGGAGAGVGSGGGFGAGGGTGGFGAGGGGYGSGDPAQIVSKALLCFNDKNIYRSCEETCRLNENGNLNVPAEKTDTFCEGPCLSETNLVLNCLDNVFSNFIFYNRATIQDIRETIEAGCGYGPQRGNFNVAEHIQREESKAPKATSHVAMGLAIIVMRRALMPLNFT</sequence>
<gene>
    <name evidence="3" type="ORF">D0Y65_023112</name>
</gene>
<dbReference type="PANTHER" id="PTHR34366:SF2">
    <property type="entry name" value="OS07G0289901 PROTEIN"/>
    <property type="match status" value="1"/>
</dbReference>
<protein>
    <recommendedName>
        <fullName evidence="2">DUF7731 domain-containing protein</fullName>
    </recommendedName>
</protein>
<evidence type="ECO:0000313" key="3">
    <source>
        <dbReference type="EMBL" id="RZB90507.1"/>
    </source>
</evidence>
<organism evidence="3 4">
    <name type="scientific">Glycine soja</name>
    <name type="common">Wild soybean</name>
    <dbReference type="NCBI Taxonomy" id="3848"/>
    <lineage>
        <taxon>Eukaryota</taxon>
        <taxon>Viridiplantae</taxon>
        <taxon>Streptophyta</taxon>
        <taxon>Embryophyta</taxon>
        <taxon>Tracheophyta</taxon>
        <taxon>Spermatophyta</taxon>
        <taxon>Magnoliopsida</taxon>
        <taxon>eudicotyledons</taxon>
        <taxon>Gunneridae</taxon>
        <taxon>Pentapetalae</taxon>
        <taxon>rosids</taxon>
        <taxon>fabids</taxon>
        <taxon>Fabales</taxon>
        <taxon>Fabaceae</taxon>
        <taxon>Papilionoideae</taxon>
        <taxon>50 kb inversion clade</taxon>
        <taxon>NPAAA clade</taxon>
        <taxon>indigoferoid/millettioid clade</taxon>
        <taxon>Phaseoleae</taxon>
        <taxon>Glycine</taxon>
        <taxon>Glycine subgen. Soja</taxon>
    </lineage>
</organism>
<evidence type="ECO:0000313" key="4">
    <source>
        <dbReference type="Proteomes" id="UP000289340"/>
    </source>
</evidence>
<dbReference type="InterPro" id="IPR056633">
    <property type="entry name" value="DUF7731"/>
</dbReference>
<evidence type="ECO:0000256" key="1">
    <source>
        <dbReference type="SAM" id="SignalP"/>
    </source>
</evidence>
<keyword evidence="4" id="KW-1185">Reference proteome</keyword>
<feature type="signal peptide" evidence="1">
    <location>
        <begin position="1"/>
        <end position="24"/>
    </location>
</feature>
<comment type="caution">
    <text evidence="3">The sequence shown here is derived from an EMBL/GenBank/DDBJ whole genome shotgun (WGS) entry which is preliminary data.</text>
</comment>
<keyword evidence="1" id="KW-0732">Signal</keyword>
<dbReference type="PANTHER" id="PTHR34366">
    <property type="entry name" value="OS07G0289901 PROTEIN-RELATED"/>
    <property type="match status" value="1"/>
</dbReference>
<feature type="chain" id="PRO_5019099918" description="DUF7731 domain-containing protein" evidence="1">
    <location>
        <begin position="25"/>
        <end position="217"/>
    </location>
</feature>